<protein>
    <recommendedName>
        <fullName evidence="8">Major facilitator superfamily (MFS) profile domain-containing protein</fullName>
    </recommendedName>
</protein>
<dbReference type="GO" id="GO:0005351">
    <property type="term" value="F:carbohydrate:proton symporter activity"/>
    <property type="evidence" value="ECO:0007669"/>
    <property type="project" value="TreeGrafter"/>
</dbReference>
<reference evidence="6 7" key="1">
    <citation type="submission" date="2014-09" db="EMBL/GenBank/DDBJ databases">
        <authorList>
            <person name="Ellenberger Sabrina"/>
        </authorList>
    </citation>
    <scope>NUCLEOTIDE SEQUENCE [LARGE SCALE GENOMIC DNA]</scope>
    <source>
        <strain evidence="6 7">CBS 412.66</strain>
    </source>
</reference>
<evidence type="ECO:0000313" key="6">
    <source>
        <dbReference type="EMBL" id="CEP12195.1"/>
    </source>
</evidence>
<keyword evidence="7" id="KW-1185">Reference proteome</keyword>
<name>A0A0B7N9Y7_9FUNG</name>
<organism evidence="6 7">
    <name type="scientific">Parasitella parasitica</name>
    <dbReference type="NCBI Taxonomy" id="35722"/>
    <lineage>
        <taxon>Eukaryota</taxon>
        <taxon>Fungi</taxon>
        <taxon>Fungi incertae sedis</taxon>
        <taxon>Mucoromycota</taxon>
        <taxon>Mucoromycotina</taxon>
        <taxon>Mucoromycetes</taxon>
        <taxon>Mucorales</taxon>
        <taxon>Mucorineae</taxon>
        <taxon>Mucoraceae</taxon>
        <taxon>Parasitella</taxon>
    </lineage>
</organism>
<accession>A0A0B7N9Y7</accession>
<dbReference type="PANTHER" id="PTHR48022:SF2">
    <property type="entry name" value="PLASTIDIC GLUCOSE TRANSPORTER 4"/>
    <property type="match status" value="1"/>
</dbReference>
<evidence type="ECO:0000256" key="4">
    <source>
        <dbReference type="ARBA" id="ARBA00023136"/>
    </source>
</evidence>
<dbReference type="PANTHER" id="PTHR48022">
    <property type="entry name" value="PLASTIDIC GLUCOSE TRANSPORTER 4"/>
    <property type="match status" value="1"/>
</dbReference>
<evidence type="ECO:0000256" key="1">
    <source>
        <dbReference type="ARBA" id="ARBA00004141"/>
    </source>
</evidence>
<keyword evidence="2 5" id="KW-0812">Transmembrane</keyword>
<dbReference type="STRING" id="35722.A0A0B7N9Y7"/>
<dbReference type="Proteomes" id="UP000054107">
    <property type="component" value="Unassembled WGS sequence"/>
</dbReference>
<dbReference type="AlphaFoldDB" id="A0A0B7N9Y7"/>
<dbReference type="InterPro" id="IPR036259">
    <property type="entry name" value="MFS_trans_sf"/>
</dbReference>
<gene>
    <name evidence="6" type="primary">PARPA_06128.1 scaffold 21287</name>
</gene>
<evidence type="ECO:0000256" key="3">
    <source>
        <dbReference type="ARBA" id="ARBA00022989"/>
    </source>
</evidence>
<dbReference type="Pfam" id="PF00083">
    <property type="entry name" value="Sugar_tr"/>
    <property type="match status" value="1"/>
</dbReference>
<feature type="transmembrane region" description="Helical" evidence="5">
    <location>
        <begin position="26"/>
        <end position="47"/>
    </location>
</feature>
<evidence type="ECO:0000256" key="5">
    <source>
        <dbReference type="SAM" id="Phobius"/>
    </source>
</evidence>
<dbReference type="EMBL" id="LN727569">
    <property type="protein sequence ID" value="CEP12195.1"/>
    <property type="molecule type" value="Genomic_DNA"/>
</dbReference>
<evidence type="ECO:0000313" key="7">
    <source>
        <dbReference type="Proteomes" id="UP000054107"/>
    </source>
</evidence>
<proteinExistence type="predicted"/>
<dbReference type="GO" id="GO:0016020">
    <property type="term" value="C:membrane"/>
    <property type="evidence" value="ECO:0007669"/>
    <property type="project" value="UniProtKB-SubCell"/>
</dbReference>
<keyword evidence="4 5" id="KW-0472">Membrane</keyword>
<keyword evidence="3 5" id="KW-1133">Transmembrane helix</keyword>
<dbReference type="InterPro" id="IPR050360">
    <property type="entry name" value="MFS_Sugar_Transporters"/>
</dbReference>
<comment type="subcellular location">
    <subcellularLocation>
        <location evidence="1">Membrane</location>
        <topology evidence="1">Multi-pass membrane protein</topology>
    </subcellularLocation>
</comment>
<dbReference type="SUPFAM" id="SSF103473">
    <property type="entry name" value="MFS general substrate transporter"/>
    <property type="match status" value="1"/>
</dbReference>
<dbReference type="OrthoDB" id="4142200at2759"/>
<evidence type="ECO:0000256" key="2">
    <source>
        <dbReference type="ARBA" id="ARBA00022692"/>
    </source>
</evidence>
<dbReference type="Gene3D" id="1.20.1250.20">
    <property type="entry name" value="MFS general substrate transporter like domains"/>
    <property type="match status" value="1"/>
</dbReference>
<dbReference type="InterPro" id="IPR005828">
    <property type="entry name" value="MFS_sugar_transport-like"/>
</dbReference>
<evidence type="ECO:0008006" key="8">
    <source>
        <dbReference type="Google" id="ProtNLM"/>
    </source>
</evidence>
<sequence length="190" mass="20987">MSGINIGTYYASKMYETILGPGSQTILFAGFTALAYFAGAMIAVFLVDRVGHRPLFMAGSCKMVVCLTLMAVFYKVAHVNNCEKNHKNCGCQAQCTFGTTWVCVDWLYNLYSRLNGSSLEDMAYAYSKSVNPAETSLFRTRAKAWNLVALFVVWKWFIETKGKSLEEIDAVFNDSAGAIEIDDSKAGSNL</sequence>